<keyword evidence="1" id="KW-1133">Transmembrane helix</keyword>
<sequence length="59" mass="7187">MQADLLILEENELLFFNYFFSFLSSVLGLSITIWIWMLNKNKIEERTEFTNSFPERMLY</sequence>
<protein>
    <submittedName>
        <fullName evidence="2">Uncharacterized protein</fullName>
    </submittedName>
</protein>
<dbReference type="EMBL" id="ATNM01000035">
    <property type="protein sequence ID" value="EPR70863.1"/>
    <property type="molecule type" value="Genomic_DNA"/>
</dbReference>
<feature type="transmembrane region" description="Helical" evidence="1">
    <location>
        <begin position="15"/>
        <end position="36"/>
    </location>
</feature>
<evidence type="ECO:0000313" key="3">
    <source>
        <dbReference type="Proteomes" id="UP000014974"/>
    </source>
</evidence>
<reference evidence="2 3" key="1">
    <citation type="journal article" date="2013" name="Genome Announc.">
        <title>Draft Genome Sequence of Cyclobacterium qasimii Strain M12-11BT, Isolated from Arctic Marine Sediment.</title>
        <authorList>
            <person name="Shivaji S."/>
            <person name="Ara S."/>
            <person name="Singh A."/>
            <person name="Kumar Pinnaka A."/>
        </authorList>
    </citation>
    <scope>NUCLEOTIDE SEQUENCE [LARGE SCALE GENOMIC DNA]</scope>
    <source>
        <strain evidence="2 3">M12-11B</strain>
    </source>
</reference>
<dbReference type="AlphaFoldDB" id="S7X428"/>
<organism evidence="2 3">
    <name type="scientific">Cyclobacterium qasimii M12-11B</name>
    <dbReference type="NCBI Taxonomy" id="641524"/>
    <lineage>
        <taxon>Bacteria</taxon>
        <taxon>Pseudomonadati</taxon>
        <taxon>Bacteroidota</taxon>
        <taxon>Cytophagia</taxon>
        <taxon>Cytophagales</taxon>
        <taxon>Cyclobacteriaceae</taxon>
        <taxon>Cyclobacterium</taxon>
    </lineage>
</organism>
<evidence type="ECO:0000256" key="1">
    <source>
        <dbReference type="SAM" id="Phobius"/>
    </source>
</evidence>
<dbReference type="Proteomes" id="UP000014974">
    <property type="component" value="Unassembled WGS sequence"/>
</dbReference>
<keyword evidence="1" id="KW-0812">Transmembrane</keyword>
<evidence type="ECO:0000313" key="2">
    <source>
        <dbReference type="EMBL" id="EPR70863.1"/>
    </source>
</evidence>
<accession>S7X428</accession>
<dbReference type="STRING" id="641524.ADICYQ_0859"/>
<proteinExistence type="predicted"/>
<keyword evidence="1" id="KW-0472">Membrane</keyword>
<name>S7X428_9BACT</name>
<comment type="caution">
    <text evidence="2">The sequence shown here is derived from an EMBL/GenBank/DDBJ whole genome shotgun (WGS) entry which is preliminary data.</text>
</comment>
<gene>
    <name evidence="2" type="ORF">ADICYQ_0859</name>
</gene>